<feature type="compositionally biased region" description="Low complexity" evidence="1">
    <location>
        <begin position="17"/>
        <end position="30"/>
    </location>
</feature>
<reference evidence="2" key="1">
    <citation type="submission" date="2014-05" db="EMBL/GenBank/DDBJ databases">
        <title>The transcriptome of the halophilic microalga Tetraselmis sp. GSL018 isolated from the Great Salt Lake, Utah.</title>
        <authorList>
            <person name="Jinkerson R.E."/>
            <person name="D'Adamo S."/>
            <person name="Posewitz M.C."/>
        </authorList>
    </citation>
    <scope>NUCLEOTIDE SEQUENCE</scope>
    <source>
        <strain evidence="2">GSL018</strain>
    </source>
</reference>
<feature type="non-terminal residue" evidence="2">
    <location>
        <position position="105"/>
    </location>
</feature>
<accession>A0A061RMA2</accession>
<proteinExistence type="predicted"/>
<name>A0A061RMA2_9CHLO</name>
<sequence length="105" mass="10797">MWEGGCRSSSGDHARDAGPLPGARPRPLLGTSLRGPIRCLAGLRRGTRPRLPRGRPCPFRRSSAGDVCLSGYAAGPSPSARPSSVMAILGGALGRLPGTDVVGPR</sequence>
<protein>
    <submittedName>
        <fullName evidence="2">Uncharacterized protein</fullName>
    </submittedName>
</protein>
<feature type="region of interest" description="Disordered" evidence="1">
    <location>
        <begin position="1"/>
        <end position="31"/>
    </location>
</feature>
<evidence type="ECO:0000313" key="2">
    <source>
        <dbReference type="EMBL" id="JAC71899.1"/>
    </source>
</evidence>
<evidence type="ECO:0000256" key="1">
    <source>
        <dbReference type="SAM" id="MobiDB-lite"/>
    </source>
</evidence>
<gene>
    <name evidence="2" type="ORF">TSPGSL018_913</name>
</gene>
<organism evidence="2">
    <name type="scientific">Tetraselmis sp. GSL018</name>
    <dbReference type="NCBI Taxonomy" id="582737"/>
    <lineage>
        <taxon>Eukaryota</taxon>
        <taxon>Viridiplantae</taxon>
        <taxon>Chlorophyta</taxon>
        <taxon>core chlorophytes</taxon>
        <taxon>Chlorodendrophyceae</taxon>
        <taxon>Chlorodendrales</taxon>
        <taxon>Chlorodendraceae</taxon>
        <taxon>Tetraselmis</taxon>
    </lineage>
</organism>
<dbReference type="AlphaFoldDB" id="A0A061RMA2"/>
<dbReference type="EMBL" id="GBEZ01014152">
    <property type="protein sequence ID" value="JAC71899.1"/>
    <property type="molecule type" value="Transcribed_RNA"/>
</dbReference>